<gene>
    <name evidence="1" type="ORF">LCGC14_1668310</name>
</gene>
<organism evidence="1">
    <name type="scientific">marine sediment metagenome</name>
    <dbReference type="NCBI Taxonomy" id="412755"/>
    <lineage>
        <taxon>unclassified sequences</taxon>
        <taxon>metagenomes</taxon>
        <taxon>ecological metagenomes</taxon>
    </lineage>
</organism>
<proteinExistence type="predicted"/>
<dbReference type="EMBL" id="LAZR01014277">
    <property type="protein sequence ID" value="KKM18178.1"/>
    <property type="molecule type" value="Genomic_DNA"/>
</dbReference>
<name>A0A0F9K7X4_9ZZZZ</name>
<reference evidence="1" key="1">
    <citation type="journal article" date="2015" name="Nature">
        <title>Complex archaea that bridge the gap between prokaryotes and eukaryotes.</title>
        <authorList>
            <person name="Spang A."/>
            <person name="Saw J.H."/>
            <person name="Jorgensen S.L."/>
            <person name="Zaremba-Niedzwiedzka K."/>
            <person name="Martijn J."/>
            <person name="Lind A.E."/>
            <person name="van Eijk R."/>
            <person name="Schleper C."/>
            <person name="Guy L."/>
            <person name="Ettema T.J."/>
        </authorList>
    </citation>
    <scope>NUCLEOTIDE SEQUENCE</scope>
</reference>
<dbReference type="AlphaFoldDB" id="A0A0F9K7X4"/>
<accession>A0A0F9K7X4</accession>
<protein>
    <submittedName>
        <fullName evidence="1">Uncharacterized protein</fullName>
    </submittedName>
</protein>
<comment type="caution">
    <text evidence="1">The sequence shown here is derived from an EMBL/GenBank/DDBJ whole genome shotgun (WGS) entry which is preliminary data.</text>
</comment>
<sequence length="130" mass="13922">MNKEKGTVRYVGHNSATNENLFAVPSGFTDLPPVPYARLIAAAPYLLAALERLTIAAASFHADVRIKIALKEARNIIAKAGVREPQEDDSAYIADNASRPKRCPDCGGPLIFSEGYAECPVCAFSAKEGV</sequence>
<evidence type="ECO:0000313" key="1">
    <source>
        <dbReference type="EMBL" id="KKM18178.1"/>
    </source>
</evidence>